<dbReference type="InterPro" id="IPR001245">
    <property type="entry name" value="Ser-Thr/Tyr_kinase_cat_dom"/>
</dbReference>
<dbReference type="SMART" id="SM00219">
    <property type="entry name" value="TyrKc"/>
    <property type="match status" value="1"/>
</dbReference>
<dbReference type="InterPro" id="IPR011009">
    <property type="entry name" value="Kinase-like_dom_sf"/>
</dbReference>
<evidence type="ECO:0000313" key="5">
    <source>
        <dbReference type="WBParaSite" id="ACAC_0001332101-mRNA-1"/>
    </source>
</evidence>
<dbReference type="Gene3D" id="1.10.510.10">
    <property type="entry name" value="Transferase(Phosphotransferase) domain 1"/>
    <property type="match status" value="1"/>
</dbReference>
<dbReference type="Proteomes" id="UP000035642">
    <property type="component" value="Unassembled WGS sequence"/>
</dbReference>
<reference evidence="4" key="1">
    <citation type="submission" date="2012-09" db="EMBL/GenBank/DDBJ databases">
        <authorList>
            <person name="Martin A.A."/>
        </authorList>
    </citation>
    <scope>NUCLEOTIDE SEQUENCE</scope>
</reference>
<dbReference type="PANTHER" id="PTHR24418">
    <property type="entry name" value="TYROSINE-PROTEIN KINASE"/>
    <property type="match status" value="1"/>
</dbReference>
<name>A0A0K0DNI3_ANGCA</name>
<dbReference type="AlphaFoldDB" id="A0A0K0DNI3"/>
<keyword evidence="1" id="KW-0547">Nucleotide-binding</keyword>
<dbReference type="WBParaSite" id="ACAC_0001332101-mRNA-1">
    <property type="protein sequence ID" value="ACAC_0001332101-mRNA-1"/>
    <property type="gene ID" value="ACAC_0001332101"/>
</dbReference>
<dbReference type="SUPFAM" id="SSF56112">
    <property type="entry name" value="Protein kinase-like (PK-like)"/>
    <property type="match status" value="1"/>
</dbReference>
<evidence type="ECO:0000313" key="4">
    <source>
        <dbReference type="Proteomes" id="UP000035642"/>
    </source>
</evidence>
<accession>A0A0K0DNI3</accession>
<dbReference type="GO" id="GO:0005524">
    <property type="term" value="F:ATP binding"/>
    <property type="evidence" value="ECO:0007669"/>
    <property type="project" value="UniProtKB-KW"/>
</dbReference>
<organism evidence="4 5">
    <name type="scientific">Angiostrongylus cantonensis</name>
    <name type="common">Rat lungworm</name>
    <dbReference type="NCBI Taxonomy" id="6313"/>
    <lineage>
        <taxon>Eukaryota</taxon>
        <taxon>Metazoa</taxon>
        <taxon>Ecdysozoa</taxon>
        <taxon>Nematoda</taxon>
        <taxon>Chromadorea</taxon>
        <taxon>Rhabditida</taxon>
        <taxon>Rhabditina</taxon>
        <taxon>Rhabditomorpha</taxon>
        <taxon>Strongyloidea</taxon>
        <taxon>Metastrongylidae</taxon>
        <taxon>Angiostrongylus</taxon>
    </lineage>
</organism>
<dbReference type="STRING" id="6313.A0A0K0DNI3"/>
<feature type="domain" description="Protein kinase" evidence="3">
    <location>
        <begin position="1"/>
        <end position="91"/>
    </location>
</feature>
<sequence length="91" mass="10305">MYQVFCALQVKISDFGLSRMGTQYTLKAPMKLPIRWLAPESLETFTFSQKSDVFSFGVLAYEIFSNGGEPWDGMTNAEVRVAVRCLTFTAY</sequence>
<dbReference type="InterPro" id="IPR020635">
    <property type="entry name" value="Tyr_kinase_cat_dom"/>
</dbReference>
<dbReference type="GO" id="GO:0004713">
    <property type="term" value="F:protein tyrosine kinase activity"/>
    <property type="evidence" value="ECO:0007669"/>
    <property type="project" value="InterPro"/>
</dbReference>
<reference evidence="5" key="2">
    <citation type="submission" date="2017-02" db="UniProtKB">
        <authorList>
            <consortium name="WormBaseParasite"/>
        </authorList>
    </citation>
    <scope>IDENTIFICATION</scope>
</reference>
<evidence type="ECO:0000259" key="3">
    <source>
        <dbReference type="PROSITE" id="PS50011"/>
    </source>
</evidence>
<dbReference type="InterPro" id="IPR000719">
    <property type="entry name" value="Prot_kinase_dom"/>
</dbReference>
<dbReference type="InterPro" id="IPR050198">
    <property type="entry name" value="Non-receptor_tyrosine_kinases"/>
</dbReference>
<evidence type="ECO:0000256" key="1">
    <source>
        <dbReference type="ARBA" id="ARBA00022741"/>
    </source>
</evidence>
<keyword evidence="2" id="KW-0067">ATP-binding</keyword>
<protein>
    <submittedName>
        <fullName evidence="5">Protein kinase domain-containing protein</fullName>
    </submittedName>
</protein>
<dbReference type="PROSITE" id="PS50011">
    <property type="entry name" value="PROTEIN_KINASE_DOM"/>
    <property type="match status" value="1"/>
</dbReference>
<proteinExistence type="predicted"/>
<dbReference type="Pfam" id="PF07714">
    <property type="entry name" value="PK_Tyr_Ser-Thr"/>
    <property type="match status" value="1"/>
</dbReference>
<evidence type="ECO:0000256" key="2">
    <source>
        <dbReference type="ARBA" id="ARBA00022840"/>
    </source>
</evidence>
<keyword evidence="4" id="KW-1185">Reference proteome</keyword>